<proteinExistence type="predicted"/>
<feature type="transmembrane region" description="Helical" evidence="1">
    <location>
        <begin position="210"/>
        <end position="240"/>
    </location>
</feature>
<feature type="transmembrane region" description="Helical" evidence="1">
    <location>
        <begin position="57"/>
        <end position="84"/>
    </location>
</feature>
<feature type="transmembrane region" description="Helical" evidence="1">
    <location>
        <begin position="246"/>
        <end position="268"/>
    </location>
</feature>
<organism evidence="2 3">
    <name type="scientific">Candidatus Edwardsbacteria bacterium GWF2_54_11</name>
    <dbReference type="NCBI Taxonomy" id="1817851"/>
    <lineage>
        <taxon>Bacteria</taxon>
        <taxon>Candidatus Edwardsiibacteriota</taxon>
    </lineage>
</organism>
<dbReference type="Proteomes" id="UP000177230">
    <property type="component" value="Unassembled WGS sequence"/>
</dbReference>
<evidence type="ECO:0000313" key="2">
    <source>
        <dbReference type="EMBL" id="OGF08087.1"/>
    </source>
</evidence>
<gene>
    <name evidence="2" type="ORF">A2024_04995</name>
</gene>
<dbReference type="EMBL" id="MFFM01000049">
    <property type="protein sequence ID" value="OGF08087.1"/>
    <property type="molecule type" value="Genomic_DNA"/>
</dbReference>
<keyword evidence="1" id="KW-0812">Transmembrane</keyword>
<sequence>MEYGKIIKQALEIAWRKKYLWVFGFFASMGGGGGGNYNNFIDQDNASGAASGLWDWITSHTGLVAVLILAAIGLFVVLMVLYLVSRGGLIGSVSRIAKGQPDNFEKTLGCGLQFFWRMLGIDILFGLGYVLLLGLTILPPVLMIIMGGSAAKIFGILLIVLLILPVVALLYCIAIIGTYSCQIAVIEDKKVFDSIPAGYALFKDNLGRSVLLGLIIFGIALLYVIAFIIALMILAIPFIILGVVNLWAGLIPGILIGLPLILVVSGIYGTFDSGYWTLAYHELSATKIADPKPEPLIVPVA</sequence>
<feature type="transmembrane region" description="Helical" evidence="1">
    <location>
        <begin position="20"/>
        <end position="37"/>
    </location>
</feature>
<feature type="transmembrane region" description="Helical" evidence="1">
    <location>
        <begin position="153"/>
        <end position="179"/>
    </location>
</feature>
<feature type="transmembrane region" description="Helical" evidence="1">
    <location>
        <begin position="123"/>
        <end position="147"/>
    </location>
</feature>
<reference evidence="2 3" key="1">
    <citation type="journal article" date="2016" name="Nat. Commun.">
        <title>Thousands of microbial genomes shed light on interconnected biogeochemical processes in an aquifer system.</title>
        <authorList>
            <person name="Anantharaman K."/>
            <person name="Brown C.T."/>
            <person name="Hug L.A."/>
            <person name="Sharon I."/>
            <person name="Castelle C.J."/>
            <person name="Probst A.J."/>
            <person name="Thomas B.C."/>
            <person name="Singh A."/>
            <person name="Wilkins M.J."/>
            <person name="Karaoz U."/>
            <person name="Brodie E.L."/>
            <person name="Williams K.H."/>
            <person name="Hubbard S.S."/>
            <person name="Banfield J.F."/>
        </authorList>
    </citation>
    <scope>NUCLEOTIDE SEQUENCE [LARGE SCALE GENOMIC DNA]</scope>
</reference>
<evidence type="ECO:0000256" key="1">
    <source>
        <dbReference type="SAM" id="Phobius"/>
    </source>
</evidence>
<protein>
    <recommendedName>
        <fullName evidence="4">Glycerophosphoryl diester phosphodiesterase membrane domain-containing protein</fullName>
    </recommendedName>
</protein>
<dbReference type="AlphaFoldDB" id="A0A1F5R0W2"/>
<evidence type="ECO:0000313" key="3">
    <source>
        <dbReference type="Proteomes" id="UP000177230"/>
    </source>
</evidence>
<keyword evidence="1" id="KW-0472">Membrane</keyword>
<comment type="caution">
    <text evidence="2">The sequence shown here is derived from an EMBL/GenBank/DDBJ whole genome shotgun (WGS) entry which is preliminary data.</text>
</comment>
<keyword evidence="1" id="KW-1133">Transmembrane helix</keyword>
<evidence type="ECO:0008006" key="4">
    <source>
        <dbReference type="Google" id="ProtNLM"/>
    </source>
</evidence>
<name>A0A1F5R0W2_9BACT</name>
<accession>A0A1F5R0W2</accession>